<reference evidence="1 2" key="1">
    <citation type="submission" date="2019-05" db="EMBL/GenBank/DDBJ databases">
        <title>Microbulbifer harenosus sp. nov., an alginate-degrading bacterium isolated from coastal sand.</title>
        <authorList>
            <person name="Huang H."/>
            <person name="Mo K."/>
            <person name="Bao S."/>
        </authorList>
    </citation>
    <scope>NUCLEOTIDE SEQUENCE [LARGE SCALE GENOMIC DNA]</scope>
    <source>
        <strain evidence="1 2">HB161719</strain>
    </source>
</reference>
<keyword evidence="2" id="KW-1185">Reference proteome</keyword>
<dbReference type="RefSeq" id="WP_138235873.1">
    <property type="nucleotide sequence ID" value="NZ_CP185860.1"/>
</dbReference>
<evidence type="ECO:0000313" key="2">
    <source>
        <dbReference type="Proteomes" id="UP000306791"/>
    </source>
</evidence>
<dbReference type="Proteomes" id="UP000306791">
    <property type="component" value="Unassembled WGS sequence"/>
</dbReference>
<evidence type="ECO:0000313" key="1">
    <source>
        <dbReference type="EMBL" id="TLM76965.1"/>
    </source>
</evidence>
<gene>
    <name evidence="1" type="ORF">FDY93_11415</name>
</gene>
<sequence>MDESREEIGIYDTRNVVNRASVKIALKSQFERKAIQKKDEKQANNLFIAQKAKFGDAICQGFTQEIRNLLSYAPD</sequence>
<comment type="caution">
    <text evidence="1">The sequence shown here is derived from an EMBL/GenBank/DDBJ whole genome shotgun (WGS) entry which is preliminary data.</text>
</comment>
<organism evidence="1 2">
    <name type="scientific">Microbulbifer harenosus</name>
    <dbReference type="NCBI Taxonomy" id="2576840"/>
    <lineage>
        <taxon>Bacteria</taxon>
        <taxon>Pseudomonadati</taxon>
        <taxon>Pseudomonadota</taxon>
        <taxon>Gammaproteobacteria</taxon>
        <taxon>Cellvibrionales</taxon>
        <taxon>Microbulbiferaceae</taxon>
        <taxon>Microbulbifer</taxon>
    </lineage>
</organism>
<proteinExistence type="predicted"/>
<dbReference type="EMBL" id="VANI01000011">
    <property type="protein sequence ID" value="TLM76965.1"/>
    <property type="molecule type" value="Genomic_DNA"/>
</dbReference>
<name>A0ABY2UM51_9GAMM</name>
<accession>A0ABY2UM51</accession>
<protein>
    <submittedName>
        <fullName evidence="1">Uncharacterized protein</fullName>
    </submittedName>
</protein>